<dbReference type="AlphaFoldDB" id="A0A9N9SNK7"/>
<feature type="compositionally biased region" description="Basic residues" evidence="1">
    <location>
        <begin position="476"/>
        <end position="488"/>
    </location>
</feature>
<dbReference type="Proteomes" id="UP001153709">
    <property type="component" value="Chromosome 1"/>
</dbReference>
<keyword evidence="4" id="KW-1185">Reference proteome</keyword>
<accession>A0A9N9SNK7</accession>
<sequence>MWTKSVCLVLTLFFVLYEVNSLSPEQVVQQINKWKKEVDEFNCNLYKWQKKMFPNGKHTGPDPCAALQGQAGELPKGFDPHVEIASMKPPDILTNGNVPVNKVTVGPNNAEKNKIGEAFPNNLNLNNGQAPNTNGAGNNIGSGIPNTQNPNGQVQPFNPYINGWNYPNNGFNPNTGYPNYQFNPAGQYPYPGPFNPNPNQFYPNGQPIWGSNGNLPNQGGYVGTNTWGNNQGTKPGTFPNTNQPNTGQNFNWPYNPNQYPGQTNNGQYPNVNGVPNWMPNQNTNQNSGQNQGQFPNPWGLNPNSNQDQKGQNSNQGTNTNSITNQGSGQTSQLPNNNPKQGSVQYPNQNGQPIWGNQSPNQGTGQNGQSPNINNQPVWGNVSPNENNPKNTGIVFPGPDSQGPGGRTILNSKNGTYIAPTLLSSTSTTTVSSSTTITTPMPRVTSSSKEIKPEITQSGQNMLITITSTTSTTSKPNCRHLSHSSKRRKNNDDYEDDDSKEKENSLPICDESTDRPETTVTVKDGKSLIGGVKSNCQEGFVADLGGNCRELY</sequence>
<name>A0A9N9SNK7_DIABA</name>
<feature type="compositionally biased region" description="Polar residues" evidence="1">
    <location>
        <begin position="128"/>
        <end position="155"/>
    </location>
</feature>
<feature type="chain" id="PRO_5040109464" description="Sporozoite surface protein 2-like" evidence="2">
    <location>
        <begin position="22"/>
        <end position="551"/>
    </location>
</feature>
<proteinExistence type="predicted"/>
<feature type="compositionally biased region" description="Polar residues" evidence="1">
    <location>
        <begin position="224"/>
        <end position="270"/>
    </location>
</feature>
<organism evidence="3 4">
    <name type="scientific">Diabrotica balteata</name>
    <name type="common">Banded cucumber beetle</name>
    <dbReference type="NCBI Taxonomy" id="107213"/>
    <lineage>
        <taxon>Eukaryota</taxon>
        <taxon>Metazoa</taxon>
        <taxon>Ecdysozoa</taxon>
        <taxon>Arthropoda</taxon>
        <taxon>Hexapoda</taxon>
        <taxon>Insecta</taxon>
        <taxon>Pterygota</taxon>
        <taxon>Neoptera</taxon>
        <taxon>Endopterygota</taxon>
        <taxon>Coleoptera</taxon>
        <taxon>Polyphaga</taxon>
        <taxon>Cucujiformia</taxon>
        <taxon>Chrysomeloidea</taxon>
        <taxon>Chrysomelidae</taxon>
        <taxon>Galerucinae</taxon>
        <taxon>Diabroticina</taxon>
        <taxon>Diabroticites</taxon>
        <taxon>Diabrotica</taxon>
    </lineage>
</organism>
<evidence type="ECO:0000313" key="3">
    <source>
        <dbReference type="EMBL" id="CAG9827319.1"/>
    </source>
</evidence>
<evidence type="ECO:0000313" key="4">
    <source>
        <dbReference type="Proteomes" id="UP001153709"/>
    </source>
</evidence>
<feature type="region of interest" description="Disordered" evidence="1">
    <location>
        <begin position="224"/>
        <end position="407"/>
    </location>
</feature>
<feature type="region of interest" description="Disordered" evidence="1">
    <location>
        <begin position="429"/>
        <end position="519"/>
    </location>
</feature>
<evidence type="ECO:0000256" key="2">
    <source>
        <dbReference type="SAM" id="SignalP"/>
    </source>
</evidence>
<dbReference type="EMBL" id="OU898276">
    <property type="protein sequence ID" value="CAG9827319.1"/>
    <property type="molecule type" value="Genomic_DNA"/>
</dbReference>
<keyword evidence="2" id="KW-0732">Signal</keyword>
<evidence type="ECO:0008006" key="5">
    <source>
        <dbReference type="Google" id="ProtNLM"/>
    </source>
</evidence>
<evidence type="ECO:0000256" key="1">
    <source>
        <dbReference type="SAM" id="MobiDB-lite"/>
    </source>
</evidence>
<feature type="signal peptide" evidence="2">
    <location>
        <begin position="1"/>
        <end position="21"/>
    </location>
</feature>
<feature type="compositionally biased region" description="Low complexity" evidence="1">
    <location>
        <begin position="280"/>
        <end position="293"/>
    </location>
</feature>
<feature type="compositionally biased region" description="Low complexity" evidence="1">
    <location>
        <begin position="463"/>
        <end position="473"/>
    </location>
</feature>
<dbReference type="OrthoDB" id="10424325at2759"/>
<protein>
    <recommendedName>
        <fullName evidence="5">Sporozoite surface protein 2-like</fullName>
    </recommendedName>
</protein>
<reference evidence="3" key="1">
    <citation type="submission" date="2022-01" db="EMBL/GenBank/DDBJ databases">
        <authorList>
            <person name="King R."/>
        </authorList>
    </citation>
    <scope>NUCLEOTIDE SEQUENCE</scope>
</reference>
<feature type="compositionally biased region" description="Low complexity" evidence="1">
    <location>
        <begin position="429"/>
        <end position="438"/>
    </location>
</feature>
<feature type="compositionally biased region" description="Polar residues" evidence="1">
    <location>
        <begin position="301"/>
        <end position="390"/>
    </location>
</feature>
<feature type="region of interest" description="Disordered" evidence="1">
    <location>
        <begin position="119"/>
        <end position="155"/>
    </location>
</feature>
<gene>
    <name evidence="3" type="ORF">DIABBA_LOCUS1326</name>
</gene>